<evidence type="ECO:0000313" key="1">
    <source>
        <dbReference type="EMBL" id="RKP50725.1"/>
    </source>
</evidence>
<comment type="caution">
    <text evidence="1">The sequence shown here is derived from an EMBL/GenBank/DDBJ whole genome shotgun (WGS) entry which is preliminary data.</text>
</comment>
<organism evidence="1 2">
    <name type="scientific">Trinickia fusca</name>
    <dbReference type="NCBI Taxonomy" id="2419777"/>
    <lineage>
        <taxon>Bacteria</taxon>
        <taxon>Pseudomonadati</taxon>
        <taxon>Pseudomonadota</taxon>
        <taxon>Betaproteobacteria</taxon>
        <taxon>Burkholderiales</taxon>
        <taxon>Burkholderiaceae</taxon>
        <taxon>Trinickia</taxon>
    </lineage>
</organism>
<name>A0A494XJ16_9BURK</name>
<evidence type="ECO:0000313" key="2">
    <source>
        <dbReference type="Proteomes" id="UP000280434"/>
    </source>
</evidence>
<dbReference type="RefSeq" id="WP_121276754.1">
    <property type="nucleotide sequence ID" value="NZ_RBZV01000002.1"/>
</dbReference>
<dbReference type="OrthoDB" id="9135242at2"/>
<sequence length="91" mass="10089">MTKNHSTERITIDGFEPVSVGDIESIADITHEQAEAMSAIFRCISRLTDDREIKKLCEHGALQADLQADDIDVIRERAMKAGLNARGVRHG</sequence>
<proteinExistence type="predicted"/>
<dbReference type="Proteomes" id="UP000280434">
    <property type="component" value="Unassembled WGS sequence"/>
</dbReference>
<keyword evidence="2" id="KW-1185">Reference proteome</keyword>
<protein>
    <submittedName>
        <fullName evidence="1">Uncharacterized protein</fullName>
    </submittedName>
</protein>
<gene>
    <name evidence="1" type="ORF">D7S89_06470</name>
</gene>
<dbReference type="EMBL" id="RBZV01000002">
    <property type="protein sequence ID" value="RKP50725.1"/>
    <property type="molecule type" value="Genomic_DNA"/>
</dbReference>
<reference evidence="1 2" key="1">
    <citation type="submission" date="2018-10" db="EMBL/GenBank/DDBJ databases">
        <title>Paraburkholderia sp. 7MK8-2, isolated from soil.</title>
        <authorList>
            <person name="Gao Z.-H."/>
            <person name="Qiu L.-H."/>
        </authorList>
    </citation>
    <scope>NUCLEOTIDE SEQUENCE [LARGE SCALE GENOMIC DNA]</scope>
    <source>
        <strain evidence="1 2">7MK8-2</strain>
    </source>
</reference>
<dbReference type="AlphaFoldDB" id="A0A494XJ16"/>
<accession>A0A494XJ16</accession>